<evidence type="ECO:0000256" key="1">
    <source>
        <dbReference type="ARBA" id="ARBA00023015"/>
    </source>
</evidence>
<dbReference type="PATRIC" id="fig|545.12.peg.3468"/>
<evidence type="ECO:0000256" key="3">
    <source>
        <dbReference type="ARBA" id="ARBA00023163"/>
    </source>
</evidence>
<evidence type="ECO:0000313" key="6">
    <source>
        <dbReference type="EMBL" id="CDZ85259.1"/>
    </source>
</evidence>
<dbReference type="GO" id="GO:0097367">
    <property type="term" value="F:carbohydrate derivative binding"/>
    <property type="evidence" value="ECO:0007669"/>
    <property type="project" value="InterPro"/>
</dbReference>
<protein>
    <submittedName>
        <fullName evidence="6">Putative DNA-binding transcriptional regulator</fullName>
    </submittedName>
</protein>
<dbReference type="PANTHER" id="PTHR30514">
    <property type="entry name" value="GLUCOKINASE"/>
    <property type="match status" value="1"/>
</dbReference>
<keyword evidence="1" id="KW-0805">Transcription regulation</keyword>
<dbReference type="GO" id="GO:0003677">
    <property type="term" value="F:DNA binding"/>
    <property type="evidence" value="ECO:0007669"/>
    <property type="project" value="UniProtKB-KW"/>
</dbReference>
<dbReference type="GO" id="GO:1901135">
    <property type="term" value="P:carbohydrate derivative metabolic process"/>
    <property type="evidence" value="ECO:0007669"/>
    <property type="project" value="InterPro"/>
</dbReference>
<evidence type="ECO:0000259" key="5">
    <source>
        <dbReference type="PROSITE" id="PS51464"/>
    </source>
</evidence>
<accession>A0A078LM37</accession>
<dbReference type="PANTHER" id="PTHR30514:SF18">
    <property type="entry name" value="RPIR-FAMILY TRANSCRIPTIONAL REGULATOR"/>
    <property type="match status" value="1"/>
</dbReference>
<evidence type="ECO:0000313" key="8">
    <source>
        <dbReference type="Proteomes" id="UP000270272"/>
    </source>
</evidence>
<dbReference type="Pfam" id="PF01380">
    <property type="entry name" value="SIS"/>
    <property type="match status" value="1"/>
</dbReference>
<name>A0A078LM37_CITKO</name>
<dbReference type="EMBL" id="LR134204">
    <property type="protein sequence ID" value="VEB92530.1"/>
    <property type="molecule type" value="Genomic_DNA"/>
</dbReference>
<dbReference type="InterPro" id="IPR047640">
    <property type="entry name" value="RpiR-like"/>
</dbReference>
<feature type="domain" description="SIS" evidence="5">
    <location>
        <begin position="157"/>
        <end position="295"/>
    </location>
</feature>
<dbReference type="SUPFAM" id="SSF53697">
    <property type="entry name" value="SIS domain"/>
    <property type="match status" value="1"/>
</dbReference>
<evidence type="ECO:0000259" key="4">
    <source>
        <dbReference type="PROSITE" id="PS51071"/>
    </source>
</evidence>
<dbReference type="InterPro" id="IPR009057">
    <property type="entry name" value="Homeodomain-like_sf"/>
</dbReference>
<evidence type="ECO:0000256" key="2">
    <source>
        <dbReference type="ARBA" id="ARBA00023125"/>
    </source>
</evidence>
<keyword evidence="2 6" id="KW-0238">DNA-binding</keyword>
<evidence type="ECO:0000313" key="7">
    <source>
        <dbReference type="EMBL" id="VEB92530.1"/>
    </source>
</evidence>
<reference evidence="7 8" key="2">
    <citation type="submission" date="2018-12" db="EMBL/GenBank/DDBJ databases">
        <authorList>
            <consortium name="Pathogen Informatics"/>
        </authorList>
    </citation>
    <scope>NUCLEOTIDE SEQUENCE [LARGE SCALE GENOMIC DNA]</scope>
    <source>
        <strain evidence="7 8">NCTC11075</strain>
    </source>
</reference>
<dbReference type="Pfam" id="PF01418">
    <property type="entry name" value="HTH_6"/>
    <property type="match status" value="1"/>
</dbReference>
<dbReference type="PROSITE" id="PS51464">
    <property type="entry name" value="SIS"/>
    <property type="match status" value="1"/>
</dbReference>
<dbReference type="CDD" id="cd05013">
    <property type="entry name" value="SIS_RpiR"/>
    <property type="match status" value="1"/>
</dbReference>
<keyword evidence="3" id="KW-0804">Transcription</keyword>
<dbReference type="InterPro" id="IPR000281">
    <property type="entry name" value="HTH_RpiR"/>
</dbReference>
<dbReference type="AlphaFoldDB" id="A0A078LM37"/>
<dbReference type="Gene3D" id="3.40.50.10490">
    <property type="entry name" value="Glucose-6-phosphate isomerase like protein, domain 1"/>
    <property type="match status" value="1"/>
</dbReference>
<dbReference type="InterPro" id="IPR001347">
    <property type="entry name" value="SIS_dom"/>
</dbReference>
<dbReference type="SUPFAM" id="SSF46689">
    <property type="entry name" value="Homeodomain-like"/>
    <property type="match status" value="1"/>
</dbReference>
<dbReference type="PROSITE" id="PS51071">
    <property type="entry name" value="HTH_RPIR"/>
    <property type="match status" value="1"/>
</dbReference>
<dbReference type="Proteomes" id="UP000270272">
    <property type="component" value="Chromosome"/>
</dbReference>
<sequence>MIDGRGIFSYNNLNIKRHRVLHMYRKNTLSLDEYNSLTQNIGDLTESECRLNDYINKHFSELPYHGIVDLSQNAAVSKATIGRFLNKVGFTGYAAFRRALDTTLSKNKIAAPFEKNSRQRPKNTTKTEQIVDTFNNKVTSLFNGFKQTISIDSLNKFIELVLNSQRHIYVVGPSSSHAMALHFCTLLKYFRSNITLLPTDISELPKCLINIEPDDVLIVFSYYRFNRVALNIAKWFRKKNATVVLITNSDANPYGKFCDLQFVLPSDVESIFQSRILGFFFIELILHLAYEKSDNEGNFAQLEELFLFFETFSASSHNT</sequence>
<proteinExistence type="predicted"/>
<dbReference type="InterPro" id="IPR036388">
    <property type="entry name" value="WH-like_DNA-bd_sf"/>
</dbReference>
<dbReference type="InterPro" id="IPR035472">
    <property type="entry name" value="RpiR-like_SIS"/>
</dbReference>
<dbReference type="EMBL" id="LK931336">
    <property type="protein sequence ID" value="CDZ85259.1"/>
    <property type="molecule type" value="Genomic_DNA"/>
</dbReference>
<organism evidence="6">
    <name type="scientific">Citrobacter koseri</name>
    <name type="common">Citrobacter diversus</name>
    <dbReference type="NCBI Taxonomy" id="545"/>
    <lineage>
        <taxon>Bacteria</taxon>
        <taxon>Pseudomonadati</taxon>
        <taxon>Pseudomonadota</taxon>
        <taxon>Gammaproteobacteria</taxon>
        <taxon>Enterobacterales</taxon>
        <taxon>Enterobacteriaceae</taxon>
        <taxon>Citrobacter</taxon>
    </lineage>
</organism>
<dbReference type="InterPro" id="IPR046348">
    <property type="entry name" value="SIS_dom_sf"/>
</dbReference>
<dbReference type="Gene3D" id="1.10.10.10">
    <property type="entry name" value="Winged helix-like DNA-binding domain superfamily/Winged helix DNA-binding domain"/>
    <property type="match status" value="1"/>
</dbReference>
<gene>
    <name evidence="7" type="primary">rpiR_2</name>
    <name evidence="6" type="ORF">BN1086_03459</name>
    <name evidence="7" type="ORF">NCTC11075_03493</name>
</gene>
<dbReference type="GO" id="GO:0003700">
    <property type="term" value="F:DNA-binding transcription factor activity"/>
    <property type="evidence" value="ECO:0007669"/>
    <property type="project" value="InterPro"/>
</dbReference>
<feature type="domain" description="HTH rpiR-type" evidence="4">
    <location>
        <begin position="31"/>
        <end position="107"/>
    </location>
</feature>
<reference evidence="6" key="1">
    <citation type="submission" date="2014-06" db="EMBL/GenBank/DDBJ databases">
        <authorList>
            <person name="Urmite Genomes Urmite Genomes"/>
        </authorList>
    </citation>
    <scope>NUCLEOTIDE SEQUENCE</scope>
</reference>